<protein>
    <submittedName>
        <fullName evidence="1">Unnamed protein product</fullName>
    </submittedName>
</protein>
<dbReference type="OrthoDB" id="121662at2759"/>
<proteinExistence type="predicted"/>
<organism evidence="1 2">
    <name type="scientific">Phytophthora fragariaefolia</name>
    <dbReference type="NCBI Taxonomy" id="1490495"/>
    <lineage>
        <taxon>Eukaryota</taxon>
        <taxon>Sar</taxon>
        <taxon>Stramenopiles</taxon>
        <taxon>Oomycota</taxon>
        <taxon>Peronosporomycetes</taxon>
        <taxon>Peronosporales</taxon>
        <taxon>Peronosporaceae</taxon>
        <taxon>Phytophthora</taxon>
    </lineage>
</organism>
<keyword evidence="2" id="KW-1185">Reference proteome</keyword>
<comment type="caution">
    <text evidence="1">The sequence shown here is derived from an EMBL/GenBank/DDBJ whole genome shotgun (WGS) entry which is preliminary data.</text>
</comment>
<evidence type="ECO:0000313" key="2">
    <source>
        <dbReference type="Proteomes" id="UP001165121"/>
    </source>
</evidence>
<name>A0A9W6Y3R8_9STRA</name>
<dbReference type="EMBL" id="BSXT01003011">
    <property type="protein sequence ID" value="GMF52062.1"/>
    <property type="molecule type" value="Genomic_DNA"/>
</dbReference>
<sequence>MGCRHAFARVMELVKRQGVRRSDMSNFSKKNTTLVVPPDAADFTALVGAVDVLSNITRILYQSTVIGAPYAVSAFLTELRVSELPTSVAALVAITSWIDDPLEPFRVFVADESWDHVTTIKTHFSSSHESFVRVHKLTLRQDIVSALKTTKYGFSRNDRSIKGIGKRVFIPKEIRRALSKQGNKQICLRFRSAQGCREKFANCIISTPCHFKPTNLPATVRGFIVENYGSLAADMQ</sequence>
<dbReference type="AlphaFoldDB" id="A0A9W6Y3R8"/>
<accession>A0A9W6Y3R8</accession>
<reference evidence="1" key="1">
    <citation type="submission" date="2023-04" db="EMBL/GenBank/DDBJ databases">
        <title>Phytophthora fragariaefolia NBRC 109709.</title>
        <authorList>
            <person name="Ichikawa N."/>
            <person name="Sato H."/>
            <person name="Tonouchi N."/>
        </authorList>
    </citation>
    <scope>NUCLEOTIDE SEQUENCE</scope>
    <source>
        <strain evidence="1">NBRC 109709</strain>
    </source>
</reference>
<evidence type="ECO:0000313" key="1">
    <source>
        <dbReference type="EMBL" id="GMF52062.1"/>
    </source>
</evidence>
<gene>
    <name evidence="1" type="ORF">Pfra01_002124600</name>
</gene>
<dbReference type="Proteomes" id="UP001165121">
    <property type="component" value="Unassembled WGS sequence"/>
</dbReference>